<evidence type="ECO:0000313" key="1">
    <source>
        <dbReference type="EMBL" id="RNB71997.1"/>
    </source>
</evidence>
<accession>A0A3M8C9D9</accession>
<name>A0A3M8C9D9_9BACL</name>
<evidence type="ECO:0000313" key="2">
    <source>
        <dbReference type="Proteomes" id="UP000282028"/>
    </source>
</evidence>
<gene>
    <name evidence="1" type="ORF">EDM52_14680</name>
</gene>
<dbReference type="Proteomes" id="UP000282028">
    <property type="component" value="Unassembled WGS sequence"/>
</dbReference>
<dbReference type="AlphaFoldDB" id="A0A3M8C9D9"/>
<protein>
    <submittedName>
        <fullName evidence="1">Uncharacterized protein</fullName>
    </submittedName>
</protein>
<sequence length="72" mass="8620">MTISFYYTVPSSDVGYLKDSLDIMYVPYWIEQSSEKWKLNEGEVAFVFPEVHTRVYHYICELFHGYGLHYPE</sequence>
<keyword evidence="2" id="KW-1185">Reference proteome</keyword>
<comment type="caution">
    <text evidence="1">The sequence shown here is derived from an EMBL/GenBank/DDBJ whole genome shotgun (WGS) entry which is preliminary data.</text>
</comment>
<dbReference type="EMBL" id="RHHR01000027">
    <property type="protein sequence ID" value="RNB71997.1"/>
    <property type="molecule type" value="Genomic_DNA"/>
</dbReference>
<reference evidence="1 2" key="1">
    <citation type="submission" date="2018-10" db="EMBL/GenBank/DDBJ databases">
        <title>Phylogenomics of Brevibacillus.</title>
        <authorList>
            <person name="Dunlap C."/>
        </authorList>
    </citation>
    <scope>NUCLEOTIDE SEQUENCE [LARGE SCALE GENOMIC DNA]</scope>
    <source>
        <strain evidence="1 2">JCM 12215</strain>
    </source>
</reference>
<organism evidence="1 2">
    <name type="scientific">Brevibacillus invocatus</name>
    <dbReference type="NCBI Taxonomy" id="173959"/>
    <lineage>
        <taxon>Bacteria</taxon>
        <taxon>Bacillati</taxon>
        <taxon>Bacillota</taxon>
        <taxon>Bacilli</taxon>
        <taxon>Bacillales</taxon>
        <taxon>Paenibacillaceae</taxon>
        <taxon>Brevibacillus</taxon>
    </lineage>
</organism>
<dbReference type="RefSeq" id="WP_122909724.1">
    <property type="nucleotide sequence ID" value="NZ_CBCSBE010000006.1"/>
</dbReference>
<proteinExistence type="predicted"/>
<dbReference type="OrthoDB" id="2471849at2"/>